<reference evidence="2 3" key="1">
    <citation type="submission" date="2018-03" db="EMBL/GenBank/DDBJ databases">
        <title>Aeromonas veronii whole genome sequencing and analysis.</title>
        <authorList>
            <person name="Xie H."/>
            <person name="Liu T."/>
            <person name="Wang K."/>
        </authorList>
    </citation>
    <scope>NUCLEOTIDE SEQUENCE [LARGE SCALE GENOMIC DNA]</scope>
    <source>
        <strain evidence="2 3">XH.VA.1</strain>
    </source>
</reference>
<name>A0A2T4MWH3_AERVE</name>
<proteinExistence type="predicted"/>
<dbReference type="AlphaFoldDB" id="A0A2T4MWH3"/>
<accession>A0A2T4MWH3</accession>
<evidence type="ECO:0000256" key="1">
    <source>
        <dbReference type="SAM" id="MobiDB-lite"/>
    </source>
</evidence>
<comment type="caution">
    <text evidence="2">The sequence shown here is derived from an EMBL/GenBank/DDBJ whole genome shotgun (WGS) entry which is preliminary data.</text>
</comment>
<dbReference type="EMBL" id="PZKL01000045">
    <property type="protein sequence ID" value="PTH78922.1"/>
    <property type="molecule type" value="Genomic_DNA"/>
</dbReference>
<gene>
    <name evidence="2" type="ORF">DAA48_21005</name>
</gene>
<organism evidence="2 3">
    <name type="scientific">Aeromonas veronii</name>
    <dbReference type="NCBI Taxonomy" id="654"/>
    <lineage>
        <taxon>Bacteria</taxon>
        <taxon>Pseudomonadati</taxon>
        <taxon>Pseudomonadota</taxon>
        <taxon>Gammaproteobacteria</taxon>
        <taxon>Aeromonadales</taxon>
        <taxon>Aeromonadaceae</taxon>
        <taxon>Aeromonas</taxon>
    </lineage>
</organism>
<sequence length="61" mass="6888">MMTLARLKHHCQMLVDSDLGYMHPLISAAELLSIIAELEEKSSTRSEKEKNLSSLEGKCRN</sequence>
<dbReference type="Proteomes" id="UP000241986">
    <property type="component" value="Unassembled WGS sequence"/>
</dbReference>
<evidence type="ECO:0000313" key="2">
    <source>
        <dbReference type="EMBL" id="PTH78922.1"/>
    </source>
</evidence>
<evidence type="ECO:0000313" key="3">
    <source>
        <dbReference type="Proteomes" id="UP000241986"/>
    </source>
</evidence>
<feature type="region of interest" description="Disordered" evidence="1">
    <location>
        <begin position="42"/>
        <end position="61"/>
    </location>
</feature>
<protein>
    <submittedName>
        <fullName evidence="2">Uncharacterized protein</fullName>
    </submittedName>
</protein>